<protein>
    <submittedName>
        <fullName evidence="6">Glyoxylase-like metal-dependent hydrolase (Beta-lactamase superfamily II)</fullName>
    </submittedName>
</protein>
<organism evidence="6 7">
    <name type="scientific">Stakelama pacifica</name>
    <dbReference type="NCBI Taxonomy" id="517720"/>
    <lineage>
        <taxon>Bacteria</taxon>
        <taxon>Pseudomonadati</taxon>
        <taxon>Pseudomonadota</taxon>
        <taxon>Alphaproteobacteria</taxon>
        <taxon>Sphingomonadales</taxon>
        <taxon>Sphingomonadaceae</taxon>
        <taxon>Stakelama</taxon>
    </lineage>
</organism>
<name>A0A4R6FMS6_9SPHN</name>
<dbReference type="InterPro" id="IPR001279">
    <property type="entry name" value="Metallo-B-lactamas"/>
</dbReference>
<dbReference type="CDD" id="cd07737">
    <property type="entry name" value="YcbL-like_MBL-fold"/>
    <property type="match status" value="1"/>
</dbReference>
<dbReference type="Gene3D" id="3.60.15.10">
    <property type="entry name" value="Ribonuclease Z/Hydroxyacylglutathione hydrolase-like"/>
    <property type="match status" value="1"/>
</dbReference>
<evidence type="ECO:0000259" key="5">
    <source>
        <dbReference type="SMART" id="SM00849"/>
    </source>
</evidence>
<dbReference type="SMART" id="SM00849">
    <property type="entry name" value="Lactamase_B"/>
    <property type="match status" value="1"/>
</dbReference>
<dbReference type="PANTHER" id="PTHR46233">
    <property type="entry name" value="HYDROXYACYLGLUTATHIONE HYDROLASE GLOC"/>
    <property type="match status" value="1"/>
</dbReference>
<evidence type="ECO:0000256" key="2">
    <source>
        <dbReference type="ARBA" id="ARBA00022723"/>
    </source>
</evidence>
<evidence type="ECO:0000256" key="1">
    <source>
        <dbReference type="ARBA" id="ARBA00001947"/>
    </source>
</evidence>
<evidence type="ECO:0000256" key="3">
    <source>
        <dbReference type="ARBA" id="ARBA00022801"/>
    </source>
</evidence>
<evidence type="ECO:0000313" key="6">
    <source>
        <dbReference type="EMBL" id="TDN82891.1"/>
    </source>
</evidence>
<keyword evidence="3 6" id="KW-0378">Hydrolase</keyword>
<accession>A0A4R6FMS6</accession>
<comment type="cofactor">
    <cofactor evidence="1">
        <name>Zn(2+)</name>
        <dbReference type="ChEBI" id="CHEBI:29105"/>
    </cofactor>
</comment>
<dbReference type="SUPFAM" id="SSF56281">
    <property type="entry name" value="Metallo-hydrolase/oxidoreductase"/>
    <property type="match status" value="1"/>
</dbReference>
<keyword evidence="4" id="KW-0862">Zinc</keyword>
<dbReference type="GO" id="GO:0046872">
    <property type="term" value="F:metal ion binding"/>
    <property type="evidence" value="ECO:0007669"/>
    <property type="project" value="UniProtKB-KW"/>
</dbReference>
<evidence type="ECO:0000256" key="4">
    <source>
        <dbReference type="ARBA" id="ARBA00022833"/>
    </source>
</evidence>
<gene>
    <name evidence="6" type="ORF">EV664_10588</name>
</gene>
<dbReference type="InterPro" id="IPR051453">
    <property type="entry name" value="MBL_Glyoxalase_II"/>
</dbReference>
<reference evidence="6 7" key="1">
    <citation type="submission" date="2019-03" db="EMBL/GenBank/DDBJ databases">
        <title>Genomic Encyclopedia of Type Strains, Phase IV (KMG-IV): sequencing the most valuable type-strain genomes for metagenomic binning, comparative biology and taxonomic classification.</title>
        <authorList>
            <person name="Goeker M."/>
        </authorList>
    </citation>
    <scope>NUCLEOTIDE SEQUENCE [LARGE SCALE GENOMIC DNA]</scope>
    <source>
        <strain evidence="6 7">DSM 25059</strain>
    </source>
</reference>
<dbReference type="InterPro" id="IPR036866">
    <property type="entry name" value="RibonucZ/Hydroxyglut_hydro"/>
</dbReference>
<evidence type="ECO:0000313" key="7">
    <source>
        <dbReference type="Proteomes" id="UP000295493"/>
    </source>
</evidence>
<dbReference type="Pfam" id="PF00753">
    <property type="entry name" value="Lactamase_B"/>
    <property type="match status" value="1"/>
</dbReference>
<dbReference type="AlphaFoldDB" id="A0A4R6FMS6"/>
<keyword evidence="7" id="KW-1185">Reference proteome</keyword>
<dbReference type="Proteomes" id="UP000295493">
    <property type="component" value="Unassembled WGS sequence"/>
</dbReference>
<dbReference type="PANTHER" id="PTHR46233:SF3">
    <property type="entry name" value="HYDROXYACYLGLUTATHIONE HYDROLASE GLOC"/>
    <property type="match status" value="1"/>
</dbReference>
<dbReference type="EMBL" id="SNWD01000005">
    <property type="protein sequence ID" value="TDN82891.1"/>
    <property type="molecule type" value="Genomic_DNA"/>
</dbReference>
<comment type="caution">
    <text evidence="6">The sequence shown here is derived from an EMBL/GenBank/DDBJ whole genome shotgun (WGS) entry which is preliminary data.</text>
</comment>
<keyword evidence="2" id="KW-0479">Metal-binding</keyword>
<feature type="domain" description="Metallo-beta-lactamase" evidence="5">
    <location>
        <begin position="30"/>
        <end position="209"/>
    </location>
</feature>
<proteinExistence type="predicted"/>
<dbReference type="GO" id="GO:0016787">
    <property type="term" value="F:hydrolase activity"/>
    <property type="evidence" value="ECO:0007669"/>
    <property type="project" value="UniProtKB-KW"/>
</dbReference>
<sequence>MLRAMAALPMIGRMAYSPLRVAIVPVTPLQQNATLIWCTETMRGAFTDPGADLDRLRAAAEQHGVTVEKILITHGHLDHCGQAGILAREYGVPIEGPHEADRFWISRLDDDGPRFGIRGEVFEPDRWLVDGDTVRVGNLTFDVYHCPGHTPGHVVFHHPESKLAIVGDVLFQGSIGRTDFPLGNHQDLIDAITTKLWPLGDDTAFIPGHGPMSNFAHERRSNPFVSDSALAGQTAGGGAATP</sequence>